<accession>A0A078GRN9</accession>
<organism evidence="1 2">
    <name type="scientific">Brassica napus</name>
    <name type="common">Rape</name>
    <dbReference type="NCBI Taxonomy" id="3708"/>
    <lineage>
        <taxon>Eukaryota</taxon>
        <taxon>Viridiplantae</taxon>
        <taxon>Streptophyta</taxon>
        <taxon>Embryophyta</taxon>
        <taxon>Tracheophyta</taxon>
        <taxon>Spermatophyta</taxon>
        <taxon>Magnoliopsida</taxon>
        <taxon>eudicotyledons</taxon>
        <taxon>Gunneridae</taxon>
        <taxon>Pentapetalae</taxon>
        <taxon>rosids</taxon>
        <taxon>malvids</taxon>
        <taxon>Brassicales</taxon>
        <taxon>Brassicaceae</taxon>
        <taxon>Brassiceae</taxon>
        <taxon>Brassica</taxon>
    </lineage>
</organism>
<reference evidence="1 2" key="1">
    <citation type="journal article" date="2014" name="Science">
        <title>Plant genetics. Early allopolyploid evolution in the post-Neolithic Brassica napus oilseed genome.</title>
        <authorList>
            <person name="Chalhoub B."/>
            <person name="Denoeud F."/>
            <person name="Liu S."/>
            <person name="Parkin I.A."/>
            <person name="Tang H."/>
            <person name="Wang X."/>
            <person name="Chiquet J."/>
            <person name="Belcram H."/>
            <person name="Tong C."/>
            <person name="Samans B."/>
            <person name="Correa M."/>
            <person name="Da Silva C."/>
            <person name="Just J."/>
            <person name="Falentin C."/>
            <person name="Koh C.S."/>
            <person name="Le Clainche I."/>
            <person name="Bernard M."/>
            <person name="Bento P."/>
            <person name="Noel B."/>
            <person name="Labadie K."/>
            <person name="Alberti A."/>
            <person name="Charles M."/>
            <person name="Arnaud D."/>
            <person name="Guo H."/>
            <person name="Daviaud C."/>
            <person name="Alamery S."/>
            <person name="Jabbari K."/>
            <person name="Zhao M."/>
            <person name="Edger P.P."/>
            <person name="Chelaifa H."/>
            <person name="Tack D."/>
            <person name="Lassalle G."/>
            <person name="Mestiri I."/>
            <person name="Schnel N."/>
            <person name="Le Paslier M.C."/>
            <person name="Fan G."/>
            <person name="Renault V."/>
            <person name="Bayer P.E."/>
            <person name="Golicz A.A."/>
            <person name="Manoli S."/>
            <person name="Lee T.H."/>
            <person name="Thi V.H."/>
            <person name="Chalabi S."/>
            <person name="Hu Q."/>
            <person name="Fan C."/>
            <person name="Tollenaere R."/>
            <person name="Lu Y."/>
            <person name="Battail C."/>
            <person name="Shen J."/>
            <person name="Sidebottom C.H."/>
            <person name="Wang X."/>
            <person name="Canaguier A."/>
            <person name="Chauveau A."/>
            <person name="Berard A."/>
            <person name="Deniot G."/>
            <person name="Guan M."/>
            <person name="Liu Z."/>
            <person name="Sun F."/>
            <person name="Lim Y.P."/>
            <person name="Lyons E."/>
            <person name="Town C.D."/>
            <person name="Bancroft I."/>
            <person name="Wang X."/>
            <person name="Meng J."/>
            <person name="Ma J."/>
            <person name="Pires J.C."/>
            <person name="King G.J."/>
            <person name="Brunel D."/>
            <person name="Delourme R."/>
            <person name="Renard M."/>
            <person name="Aury J.M."/>
            <person name="Adams K.L."/>
            <person name="Batley J."/>
            <person name="Snowdon R.J."/>
            <person name="Tost J."/>
            <person name="Edwards D."/>
            <person name="Zhou Y."/>
            <person name="Hua W."/>
            <person name="Sharpe A.G."/>
            <person name="Paterson A.H."/>
            <person name="Guan C."/>
            <person name="Wincker P."/>
        </authorList>
    </citation>
    <scope>NUCLEOTIDE SEQUENCE [LARGE SCALE GENOMIC DNA]</scope>
    <source>
        <strain evidence="2">cv. Darmor-bzh</strain>
    </source>
</reference>
<evidence type="ECO:0000313" key="2">
    <source>
        <dbReference type="Proteomes" id="UP000028999"/>
    </source>
</evidence>
<evidence type="ECO:0000313" key="1">
    <source>
        <dbReference type="EMBL" id="CDY27837.1"/>
    </source>
</evidence>
<protein>
    <submittedName>
        <fullName evidence="1">BnaC09g28640D protein</fullName>
    </submittedName>
</protein>
<sequence length="76" mass="8546">MIVHTPLEELQTSVSTSMITVQVRRIGRGGRVSKPDKRGILMNTLISVNIPPDLNYTVPIVYLVGVMVRNKHKYTI</sequence>
<proteinExistence type="predicted"/>
<name>A0A078GRN9_BRANA</name>
<dbReference type="Proteomes" id="UP000028999">
    <property type="component" value="Unassembled WGS sequence"/>
</dbReference>
<dbReference type="Gramene" id="CDY27837">
    <property type="protein sequence ID" value="CDY27837"/>
    <property type="gene ID" value="GSBRNA2T00038670001"/>
</dbReference>
<dbReference type="AlphaFoldDB" id="A0A078GRN9"/>
<gene>
    <name evidence="1" type="primary">BnaC09g28640D</name>
    <name evidence="1" type="ORF">GSBRNA2T00038670001</name>
</gene>
<keyword evidence="2" id="KW-1185">Reference proteome</keyword>
<dbReference type="EMBL" id="LK032210">
    <property type="protein sequence ID" value="CDY27837.1"/>
    <property type="molecule type" value="Genomic_DNA"/>
</dbReference>
<dbReference type="PaxDb" id="3708-A0A078GRN9"/>